<dbReference type="HOGENOM" id="CLU_033452_0_0_1"/>
<keyword evidence="1 4" id="KW-0238">DNA-binding</keyword>
<dbReference type="PROSITE" id="PS50071">
    <property type="entry name" value="HOMEOBOX_2"/>
    <property type="match status" value="1"/>
</dbReference>
<keyword evidence="9" id="KW-1185">Reference proteome</keyword>
<dbReference type="STRING" id="692275.N1QM77"/>
<dbReference type="PANTHER" id="PTHR24324">
    <property type="entry name" value="HOMEOBOX PROTEIN HHEX"/>
    <property type="match status" value="1"/>
</dbReference>
<feature type="domain" description="Homeobox" evidence="7">
    <location>
        <begin position="38"/>
        <end position="98"/>
    </location>
</feature>
<feature type="compositionally biased region" description="Low complexity" evidence="6">
    <location>
        <begin position="446"/>
        <end position="458"/>
    </location>
</feature>
<evidence type="ECO:0000256" key="1">
    <source>
        <dbReference type="ARBA" id="ARBA00023125"/>
    </source>
</evidence>
<dbReference type="GO" id="GO:0005634">
    <property type="term" value="C:nucleus"/>
    <property type="evidence" value="ECO:0007669"/>
    <property type="project" value="UniProtKB-SubCell"/>
</dbReference>
<evidence type="ECO:0000259" key="7">
    <source>
        <dbReference type="PROSITE" id="PS50071"/>
    </source>
</evidence>
<dbReference type="InterPro" id="IPR009057">
    <property type="entry name" value="Homeodomain-like_sf"/>
</dbReference>
<dbReference type="OrthoDB" id="6159439at2759"/>
<dbReference type="SUPFAM" id="SSF46689">
    <property type="entry name" value="Homeodomain-like"/>
    <property type="match status" value="1"/>
</dbReference>
<feature type="region of interest" description="Disordered" evidence="6">
    <location>
        <begin position="1"/>
        <end position="52"/>
    </location>
</feature>
<evidence type="ECO:0000313" key="8">
    <source>
        <dbReference type="EMBL" id="EMF16988.1"/>
    </source>
</evidence>
<feature type="region of interest" description="Disordered" evidence="6">
    <location>
        <begin position="291"/>
        <end position="314"/>
    </location>
</feature>
<dbReference type="EMBL" id="KB456260">
    <property type="protein sequence ID" value="EMF16988.1"/>
    <property type="molecule type" value="Genomic_DNA"/>
</dbReference>
<dbReference type="InterPro" id="IPR001356">
    <property type="entry name" value="HD"/>
</dbReference>
<organism evidence="8 9">
    <name type="scientific">Sphaerulina musiva (strain SO2202)</name>
    <name type="common">Poplar stem canker fungus</name>
    <name type="synonym">Septoria musiva</name>
    <dbReference type="NCBI Taxonomy" id="692275"/>
    <lineage>
        <taxon>Eukaryota</taxon>
        <taxon>Fungi</taxon>
        <taxon>Dikarya</taxon>
        <taxon>Ascomycota</taxon>
        <taxon>Pezizomycotina</taxon>
        <taxon>Dothideomycetes</taxon>
        <taxon>Dothideomycetidae</taxon>
        <taxon>Mycosphaerellales</taxon>
        <taxon>Mycosphaerellaceae</taxon>
        <taxon>Sphaerulina</taxon>
    </lineage>
</organism>
<dbReference type="eggNOG" id="KOG0490">
    <property type="taxonomic scope" value="Eukaryota"/>
</dbReference>
<dbReference type="GO" id="GO:0000981">
    <property type="term" value="F:DNA-binding transcription factor activity, RNA polymerase II-specific"/>
    <property type="evidence" value="ECO:0007669"/>
    <property type="project" value="InterPro"/>
</dbReference>
<dbReference type="GO" id="GO:0000978">
    <property type="term" value="F:RNA polymerase II cis-regulatory region sequence-specific DNA binding"/>
    <property type="evidence" value="ECO:0007669"/>
    <property type="project" value="TreeGrafter"/>
</dbReference>
<evidence type="ECO:0000256" key="4">
    <source>
        <dbReference type="PROSITE-ProRule" id="PRU00108"/>
    </source>
</evidence>
<feature type="compositionally biased region" description="Polar residues" evidence="6">
    <location>
        <begin position="1"/>
        <end position="17"/>
    </location>
</feature>
<dbReference type="PROSITE" id="PS00027">
    <property type="entry name" value="HOMEOBOX_1"/>
    <property type="match status" value="1"/>
</dbReference>
<gene>
    <name evidence="8" type="ORF">SEPMUDRAFT_122411</name>
</gene>
<dbReference type="AlphaFoldDB" id="N1QM77"/>
<dbReference type="InterPro" id="IPR051000">
    <property type="entry name" value="Homeobox_DNA-bind_prot"/>
</dbReference>
<evidence type="ECO:0000256" key="2">
    <source>
        <dbReference type="ARBA" id="ARBA00023155"/>
    </source>
</evidence>
<dbReference type="GeneID" id="27898903"/>
<dbReference type="InterPro" id="IPR017970">
    <property type="entry name" value="Homeobox_CS"/>
</dbReference>
<evidence type="ECO:0000313" key="9">
    <source>
        <dbReference type="Proteomes" id="UP000016931"/>
    </source>
</evidence>
<dbReference type="OMA" id="KPDMDCV"/>
<dbReference type="GO" id="GO:0030154">
    <property type="term" value="P:cell differentiation"/>
    <property type="evidence" value="ECO:0007669"/>
    <property type="project" value="TreeGrafter"/>
</dbReference>
<comment type="subcellular location">
    <subcellularLocation>
        <location evidence="4 5">Nucleus</location>
    </subcellularLocation>
</comment>
<sequence>MDNESPNAPSMSPSGSQGVAGPSTGLQDDPSSSTDDKRLARQKRKRTSPDDQAVLEAAYKLDAKPDKAARLQLVEQVALGEKEVQIWFQNRRQSCRRKSGRPLLPHEIAQYQMAKSVNAQLPGRGYDELARQSVDPSIRGHSLNRQDIPSPSQSASEEDTREHQFEPGLHQTEKTPVEPPSQAAPALLSAPQPMINRAASISSPMFATSHIGHLANRRSATSLHRSFSETAVPLPPSASCEPGRPRKKSNAIRLSMNAEGNAIVTTQDTSSPSPPRPSQAALLPAIHSKLDGRPLFTSGNSSTRPSNGRSRDSRSWEFWCDKDARSELEGVAEKESHGSATGAIGLLRTSSGRSVLSPLSAKRNAPLGAYEASAKRTKRRSLMRSQTALARLQGRPDQAQVPSKLKKSGSASTKYVHSGESDKENWSPVRDLDFDDAALESRDDLSTNSTLRRGGTTTRSDRSCVDDPEADPELSSFMAQGRKRHAPAGEEELDCVQGLLSLSQGNWAK</sequence>
<evidence type="ECO:0000256" key="5">
    <source>
        <dbReference type="RuleBase" id="RU000682"/>
    </source>
</evidence>
<dbReference type="PANTHER" id="PTHR24324:SF9">
    <property type="entry name" value="HOMEOBOX DOMAIN-CONTAINING PROTEIN"/>
    <property type="match status" value="1"/>
</dbReference>
<reference evidence="8 9" key="1">
    <citation type="journal article" date="2012" name="PLoS Pathog.">
        <title>Diverse lifestyles and strategies of plant pathogenesis encoded in the genomes of eighteen Dothideomycetes fungi.</title>
        <authorList>
            <person name="Ohm R.A."/>
            <person name="Feau N."/>
            <person name="Henrissat B."/>
            <person name="Schoch C.L."/>
            <person name="Horwitz B.A."/>
            <person name="Barry K.W."/>
            <person name="Condon B.J."/>
            <person name="Copeland A.C."/>
            <person name="Dhillon B."/>
            <person name="Glaser F."/>
            <person name="Hesse C.N."/>
            <person name="Kosti I."/>
            <person name="LaButti K."/>
            <person name="Lindquist E.A."/>
            <person name="Lucas S."/>
            <person name="Salamov A.A."/>
            <person name="Bradshaw R.E."/>
            <person name="Ciuffetti L."/>
            <person name="Hamelin R.C."/>
            <person name="Kema G.H.J."/>
            <person name="Lawrence C."/>
            <person name="Scott J.A."/>
            <person name="Spatafora J.W."/>
            <person name="Turgeon B.G."/>
            <person name="de Wit P.J.G.M."/>
            <person name="Zhong S."/>
            <person name="Goodwin S.B."/>
            <person name="Grigoriev I.V."/>
        </authorList>
    </citation>
    <scope>NUCLEOTIDE SEQUENCE [LARGE SCALE GENOMIC DNA]</scope>
    <source>
        <strain evidence="8 9">SO2202</strain>
    </source>
</reference>
<keyword evidence="3 4" id="KW-0539">Nucleus</keyword>
<dbReference type="Proteomes" id="UP000016931">
    <property type="component" value="Unassembled WGS sequence"/>
</dbReference>
<feature type="compositionally biased region" description="Polar residues" evidence="6">
    <location>
        <begin position="24"/>
        <end position="33"/>
    </location>
</feature>
<dbReference type="Gene3D" id="1.10.10.60">
    <property type="entry name" value="Homeodomain-like"/>
    <property type="match status" value="1"/>
</dbReference>
<dbReference type="CDD" id="cd00086">
    <property type="entry name" value="homeodomain"/>
    <property type="match status" value="1"/>
</dbReference>
<protein>
    <recommendedName>
        <fullName evidence="7">Homeobox domain-containing protein</fullName>
    </recommendedName>
</protein>
<keyword evidence="2 4" id="KW-0371">Homeobox</keyword>
<feature type="compositionally biased region" description="Polar residues" evidence="6">
    <location>
        <begin position="143"/>
        <end position="155"/>
    </location>
</feature>
<dbReference type="RefSeq" id="XP_016765109.1">
    <property type="nucleotide sequence ID" value="XM_016901766.1"/>
</dbReference>
<evidence type="ECO:0000256" key="3">
    <source>
        <dbReference type="ARBA" id="ARBA00023242"/>
    </source>
</evidence>
<feature type="compositionally biased region" description="Polar residues" evidence="6">
    <location>
        <begin position="297"/>
        <end position="308"/>
    </location>
</feature>
<feature type="region of interest" description="Disordered" evidence="6">
    <location>
        <begin position="226"/>
        <end position="248"/>
    </location>
</feature>
<dbReference type="SMART" id="SM00389">
    <property type="entry name" value="HOX"/>
    <property type="match status" value="1"/>
</dbReference>
<feature type="DNA-binding region" description="Homeobox" evidence="4">
    <location>
        <begin position="40"/>
        <end position="99"/>
    </location>
</feature>
<evidence type="ECO:0000256" key="6">
    <source>
        <dbReference type="SAM" id="MobiDB-lite"/>
    </source>
</evidence>
<proteinExistence type="predicted"/>
<name>N1QM77_SPHMS</name>
<feature type="region of interest" description="Disordered" evidence="6">
    <location>
        <begin position="137"/>
        <end position="164"/>
    </location>
</feature>
<dbReference type="Pfam" id="PF00046">
    <property type="entry name" value="Homeodomain"/>
    <property type="match status" value="1"/>
</dbReference>
<feature type="region of interest" description="Disordered" evidence="6">
    <location>
        <begin position="390"/>
        <end position="490"/>
    </location>
</feature>
<accession>N1QM77</accession>